<evidence type="ECO:0000313" key="3">
    <source>
        <dbReference type="EMBL" id="CAB9517904.1"/>
    </source>
</evidence>
<keyword evidence="2" id="KW-0472">Membrane</keyword>
<comment type="caution">
    <text evidence="3">The sequence shown here is derived from an EMBL/GenBank/DDBJ whole genome shotgun (WGS) entry which is preliminary data.</text>
</comment>
<evidence type="ECO:0000256" key="1">
    <source>
        <dbReference type="SAM" id="MobiDB-lite"/>
    </source>
</evidence>
<feature type="transmembrane region" description="Helical" evidence="2">
    <location>
        <begin position="182"/>
        <end position="206"/>
    </location>
</feature>
<feature type="compositionally biased region" description="Basic and acidic residues" evidence="1">
    <location>
        <begin position="250"/>
        <end position="260"/>
    </location>
</feature>
<keyword evidence="2" id="KW-1133">Transmembrane helix</keyword>
<keyword evidence="2" id="KW-0812">Transmembrane</keyword>
<feature type="transmembrane region" description="Helical" evidence="2">
    <location>
        <begin position="149"/>
        <end position="170"/>
    </location>
</feature>
<dbReference type="EMBL" id="CAICTM010000888">
    <property type="protein sequence ID" value="CAB9517904.1"/>
    <property type="molecule type" value="Genomic_DNA"/>
</dbReference>
<feature type="transmembrane region" description="Helical" evidence="2">
    <location>
        <begin position="7"/>
        <end position="25"/>
    </location>
</feature>
<reference evidence="3" key="1">
    <citation type="submission" date="2020-06" db="EMBL/GenBank/DDBJ databases">
        <authorList>
            <consortium name="Plant Systems Biology data submission"/>
        </authorList>
    </citation>
    <scope>NUCLEOTIDE SEQUENCE</scope>
    <source>
        <strain evidence="3">D6</strain>
    </source>
</reference>
<sequence>MPYAENAYLHRASAVLVLLASNTMFVPDPASPRGRTILALCTTRLIGVMVAVIVMEMSGKCLRQTVFEDQDAFNTLAVTTILTNIKASLVIVFLLADAVGSLANSRTWLDVTKSYEVLQQLEGDDSPYVTSEQKMAEQVFEETVRGFQAVFAGGTLNLTLFISFVLSSIARLSILDVVELKVTFVEGLVGVASLTLIFLTLIALGFLQAHQGADLATLNAFFTSMWLSGFVSVVGCGIIARSISKGCHPDFEQRSEREQGEGGPLLLVGG</sequence>
<gene>
    <name evidence="3" type="ORF">SEMRO_890_G216710.1</name>
</gene>
<name>A0A9N8EEV2_9STRA</name>
<feature type="region of interest" description="Disordered" evidence="1">
    <location>
        <begin position="250"/>
        <end position="270"/>
    </location>
</feature>
<keyword evidence="4" id="KW-1185">Reference proteome</keyword>
<organism evidence="3 4">
    <name type="scientific">Seminavis robusta</name>
    <dbReference type="NCBI Taxonomy" id="568900"/>
    <lineage>
        <taxon>Eukaryota</taxon>
        <taxon>Sar</taxon>
        <taxon>Stramenopiles</taxon>
        <taxon>Ochrophyta</taxon>
        <taxon>Bacillariophyta</taxon>
        <taxon>Bacillariophyceae</taxon>
        <taxon>Bacillariophycidae</taxon>
        <taxon>Naviculales</taxon>
        <taxon>Naviculaceae</taxon>
        <taxon>Seminavis</taxon>
    </lineage>
</organism>
<dbReference type="AlphaFoldDB" id="A0A9N8EEV2"/>
<feature type="transmembrane region" description="Helical" evidence="2">
    <location>
        <begin position="76"/>
        <end position="96"/>
    </location>
</feature>
<protein>
    <recommendedName>
        <fullName evidence="5">Transmembrane protein</fullName>
    </recommendedName>
</protein>
<evidence type="ECO:0000313" key="4">
    <source>
        <dbReference type="Proteomes" id="UP001153069"/>
    </source>
</evidence>
<accession>A0A9N8EEV2</accession>
<dbReference type="Proteomes" id="UP001153069">
    <property type="component" value="Unassembled WGS sequence"/>
</dbReference>
<evidence type="ECO:0000256" key="2">
    <source>
        <dbReference type="SAM" id="Phobius"/>
    </source>
</evidence>
<proteinExistence type="predicted"/>
<feature type="transmembrane region" description="Helical" evidence="2">
    <location>
        <begin position="218"/>
        <end position="240"/>
    </location>
</feature>
<evidence type="ECO:0008006" key="5">
    <source>
        <dbReference type="Google" id="ProtNLM"/>
    </source>
</evidence>
<feature type="transmembrane region" description="Helical" evidence="2">
    <location>
        <begin position="37"/>
        <end position="55"/>
    </location>
</feature>